<evidence type="ECO:0000313" key="2">
    <source>
        <dbReference type="Proteomes" id="UP001597053"/>
    </source>
</evidence>
<dbReference type="InterPro" id="IPR015422">
    <property type="entry name" value="PyrdxlP-dep_Trfase_small"/>
</dbReference>
<evidence type="ECO:0000313" key="1">
    <source>
        <dbReference type="EMBL" id="MFD0788216.1"/>
    </source>
</evidence>
<dbReference type="GO" id="GO:0008483">
    <property type="term" value="F:transaminase activity"/>
    <property type="evidence" value="ECO:0007669"/>
    <property type="project" value="UniProtKB-KW"/>
</dbReference>
<feature type="non-terminal residue" evidence="1">
    <location>
        <position position="89"/>
    </location>
</feature>
<dbReference type="InterPro" id="IPR015424">
    <property type="entry name" value="PyrdxlP-dep_Trfase"/>
</dbReference>
<accession>A0ABW3AB45</accession>
<dbReference type="Gene3D" id="3.40.640.10">
    <property type="entry name" value="Type I PLP-dependent aspartate aminotransferase-like (Major domain)"/>
    <property type="match status" value="1"/>
</dbReference>
<organism evidence="1 2">
    <name type="scientific">Micromonospora azadirachtae</name>
    <dbReference type="NCBI Taxonomy" id="1970735"/>
    <lineage>
        <taxon>Bacteria</taxon>
        <taxon>Bacillati</taxon>
        <taxon>Actinomycetota</taxon>
        <taxon>Actinomycetes</taxon>
        <taxon>Micromonosporales</taxon>
        <taxon>Micromonosporaceae</taxon>
        <taxon>Micromonospora</taxon>
    </lineage>
</organism>
<keyword evidence="1" id="KW-0808">Transferase</keyword>
<dbReference type="InterPro" id="IPR015421">
    <property type="entry name" value="PyrdxlP-dep_Trfase_major"/>
</dbReference>
<dbReference type="SUPFAM" id="SSF53383">
    <property type="entry name" value="PLP-dependent transferases"/>
    <property type="match status" value="1"/>
</dbReference>
<keyword evidence="1" id="KW-0032">Aminotransferase</keyword>
<gene>
    <name evidence="1" type="ORF">ACFQZ8_30255</name>
</gene>
<comment type="caution">
    <text evidence="1">The sequence shown here is derived from an EMBL/GenBank/DDBJ whole genome shotgun (WGS) entry which is preliminary data.</text>
</comment>
<name>A0ABW3AB45_9ACTN</name>
<dbReference type="Gene3D" id="3.90.1150.10">
    <property type="entry name" value="Aspartate Aminotransferase, domain 1"/>
    <property type="match status" value="1"/>
</dbReference>
<reference evidence="2" key="1">
    <citation type="journal article" date="2019" name="Int. J. Syst. Evol. Microbiol.">
        <title>The Global Catalogue of Microorganisms (GCM) 10K type strain sequencing project: providing services to taxonomists for standard genome sequencing and annotation.</title>
        <authorList>
            <consortium name="The Broad Institute Genomics Platform"/>
            <consortium name="The Broad Institute Genome Sequencing Center for Infectious Disease"/>
            <person name="Wu L."/>
            <person name="Ma J."/>
        </authorList>
    </citation>
    <scope>NUCLEOTIDE SEQUENCE [LARGE SCALE GENOMIC DNA]</scope>
    <source>
        <strain evidence="2">JCM 32148</strain>
    </source>
</reference>
<proteinExistence type="predicted"/>
<dbReference type="Proteomes" id="UP001597053">
    <property type="component" value="Unassembled WGS sequence"/>
</dbReference>
<dbReference type="EMBL" id="JBHTHM010002593">
    <property type="protein sequence ID" value="MFD0788216.1"/>
    <property type="molecule type" value="Genomic_DNA"/>
</dbReference>
<keyword evidence="2" id="KW-1185">Reference proteome</keyword>
<protein>
    <submittedName>
        <fullName evidence="1">Aspartate aminotransferase family protein</fullName>
    </submittedName>
</protein>
<sequence length="89" mass="9319">MTDERTDASALPAQGLPAERVLDEIRLLRAQDRPTHGGQLFAYVYDPAVPGLDELTATAYAASAHVNGLDPTAFPSLLAMENALVGAAA</sequence>